<accession>A0A9P0HS56</accession>
<organism evidence="1 2">
    <name type="scientific">Nezara viridula</name>
    <name type="common">Southern green stink bug</name>
    <name type="synonym">Cimex viridulus</name>
    <dbReference type="NCBI Taxonomy" id="85310"/>
    <lineage>
        <taxon>Eukaryota</taxon>
        <taxon>Metazoa</taxon>
        <taxon>Ecdysozoa</taxon>
        <taxon>Arthropoda</taxon>
        <taxon>Hexapoda</taxon>
        <taxon>Insecta</taxon>
        <taxon>Pterygota</taxon>
        <taxon>Neoptera</taxon>
        <taxon>Paraneoptera</taxon>
        <taxon>Hemiptera</taxon>
        <taxon>Heteroptera</taxon>
        <taxon>Panheteroptera</taxon>
        <taxon>Pentatomomorpha</taxon>
        <taxon>Pentatomoidea</taxon>
        <taxon>Pentatomidae</taxon>
        <taxon>Pentatominae</taxon>
        <taxon>Nezara</taxon>
    </lineage>
</organism>
<evidence type="ECO:0000313" key="1">
    <source>
        <dbReference type="EMBL" id="CAH1407294.1"/>
    </source>
</evidence>
<dbReference type="AlphaFoldDB" id="A0A9P0HS56"/>
<reference evidence="1" key="1">
    <citation type="submission" date="2022-01" db="EMBL/GenBank/DDBJ databases">
        <authorList>
            <person name="King R."/>
        </authorList>
    </citation>
    <scope>NUCLEOTIDE SEQUENCE</scope>
</reference>
<evidence type="ECO:0000313" key="2">
    <source>
        <dbReference type="Proteomes" id="UP001152798"/>
    </source>
</evidence>
<keyword evidence="2" id="KW-1185">Reference proteome</keyword>
<proteinExistence type="predicted"/>
<name>A0A9P0HS56_NEZVI</name>
<sequence length="29" mass="3549">MSYLNIIFHYPQRKKYPISLRVSTHKITN</sequence>
<dbReference type="Proteomes" id="UP001152798">
    <property type="component" value="Chromosome 7"/>
</dbReference>
<protein>
    <submittedName>
        <fullName evidence="1">Uncharacterized protein</fullName>
    </submittedName>
</protein>
<gene>
    <name evidence="1" type="ORF">NEZAVI_LOCUS15046</name>
</gene>
<dbReference type="EMBL" id="OV725083">
    <property type="protein sequence ID" value="CAH1407294.1"/>
    <property type="molecule type" value="Genomic_DNA"/>
</dbReference>